<evidence type="ECO:0000313" key="3">
    <source>
        <dbReference type="Proteomes" id="UP001642484"/>
    </source>
</evidence>
<dbReference type="Proteomes" id="UP001642484">
    <property type="component" value="Unassembled WGS sequence"/>
</dbReference>
<dbReference type="EMBL" id="CAXAMN010028051">
    <property type="protein sequence ID" value="CAK9114918.1"/>
    <property type="molecule type" value="Genomic_DNA"/>
</dbReference>
<gene>
    <name evidence="2" type="ORF">CCMP2556_LOCUS53135</name>
</gene>
<evidence type="ECO:0000256" key="1">
    <source>
        <dbReference type="SAM" id="MobiDB-lite"/>
    </source>
</evidence>
<proteinExistence type="predicted"/>
<comment type="caution">
    <text evidence="2">The sequence shown here is derived from an EMBL/GenBank/DDBJ whole genome shotgun (WGS) entry which is preliminary data.</text>
</comment>
<organism evidence="2 3">
    <name type="scientific">Durusdinium trenchii</name>
    <dbReference type="NCBI Taxonomy" id="1381693"/>
    <lineage>
        <taxon>Eukaryota</taxon>
        <taxon>Sar</taxon>
        <taxon>Alveolata</taxon>
        <taxon>Dinophyceae</taxon>
        <taxon>Suessiales</taxon>
        <taxon>Symbiodiniaceae</taxon>
        <taxon>Durusdinium</taxon>
    </lineage>
</organism>
<sequence length="270" mass="29609">MKRDHFDFNLQLLNPTAMMALSAVLLAQLTVVISASCEETSLLAARGVRTMHAPKKAVVPHSHEVTAPRSTRLKTLCSTGRRETGCVSSRRRQKDGKTSLTRLKKLLATVGRRQKELAKLTGELEHILSSKKSTDEADRTWEGSTIIINSSTVYGNVIGGNSDWSPIKSEFLGNRKRSLSVGDTQWKHTVFMPIGNTKKSVDVSANGTNIRHRVDTDLFDKGSHRLGEIASSRGGGDGTDLSGDTHEYLEDLDEDSKDESNEVSTTSEND</sequence>
<protein>
    <submittedName>
        <fullName evidence="2">Uncharacterized protein</fullName>
    </submittedName>
</protein>
<keyword evidence="3" id="KW-1185">Reference proteome</keyword>
<accession>A0ABP0SRJ0</accession>
<reference evidence="2 3" key="1">
    <citation type="submission" date="2024-02" db="EMBL/GenBank/DDBJ databases">
        <authorList>
            <person name="Chen Y."/>
            <person name="Shah S."/>
            <person name="Dougan E. K."/>
            <person name="Thang M."/>
            <person name="Chan C."/>
        </authorList>
    </citation>
    <scope>NUCLEOTIDE SEQUENCE [LARGE SCALE GENOMIC DNA]</scope>
</reference>
<name>A0ABP0SRJ0_9DINO</name>
<feature type="region of interest" description="Disordered" evidence="1">
    <location>
        <begin position="227"/>
        <end position="270"/>
    </location>
</feature>
<evidence type="ECO:0000313" key="2">
    <source>
        <dbReference type="EMBL" id="CAK9114918.1"/>
    </source>
</evidence>